<accession>W2C4K1</accession>
<comment type="caution">
    <text evidence="1">The sequence shown here is derived from an EMBL/GenBank/DDBJ whole genome shotgun (WGS) entry which is preliminary data.</text>
</comment>
<sequence>MEFISEAIGSMFLMILYHHLTSIASYVRINDETKGQKQASIDPK</sequence>
<evidence type="ECO:0000313" key="1">
    <source>
        <dbReference type="EMBL" id="ETK02075.1"/>
    </source>
</evidence>
<evidence type="ECO:0000313" key="2">
    <source>
        <dbReference type="Proteomes" id="UP000018837"/>
    </source>
</evidence>
<name>W2C4K1_9BACT</name>
<reference evidence="1 2" key="1">
    <citation type="submission" date="2013-11" db="EMBL/GenBank/DDBJ databases">
        <title>Single cell genomics of uncultured Tannerella BU063 (oral taxon 286).</title>
        <authorList>
            <person name="Beall C.J."/>
            <person name="Campbell A.G."/>
            <person name="Griffen A.L."/>
            <person name="Podar M."/>
            <person name="Leys E.J."/>
        </authorList>
    </citation>
    <scope>NUCLEOTIDE SEQUENCE [LARGE SCALE GENOMIC DNA]</scope>
    <source>
        <strain evidence="1">Cell 2</strain>
    </source>
</reference>
<dbReference type="Proteomes" id="UP000018837">
    <property type="component" value="Unassembled WGS sequence"/>
</dbReference>
<gene>
    <name evidence="1" type="ORF">N425_06580</name>
</gene>
<organism evidence="1 2">
    <name type="scientific">Tannerella sp. oral taxon BU063 isolate Cell 2</name>
    <dbReference type="NCBI Taxonomy" id="1411148"/>
    <lineage>
        <taxon>Bacteria</taxon>
        <taxon>Pseudomonadati</taxon>
        <taxon>Bacteroidota</taxon>
        <taxon>Bacteroidia</taxon>
        <taxon>Bacteroidales</taxon>
        <taxon>Tannerellaceae</taxon>
        <taxon>Tannerella</taxon>
    </lineage>
</organism>
<dbReference type="AlphaFoldDB" id="W2C4K1"/>
<protein>
    <submittedName>
        <fullName evidence="1">Uncharacterized protein</fullName>
    </submittedName>
</protein>
<proteinExistence type="predicted"/>
<dbReference type="PATRIC" id="fig|1411148.3.peg.992"/>
<dbReference type="EMBL" id="AYUF01000421">
    <property type="protein sequence ID" value="ETK02075.1"/>
    <property type="molecule type" value="Genomic_DNA"/>
</dbReference>